<accession>A9LI82</accession>
<keyword evidence="1" id="KW-1133">Transmembrane helix</keyword>
<geneLocation type="mitochondrion" evidence="2"/>
<dbReference type="AlphaFoldDB" id="A9LI82"/>
<dbReference type="EMBL" id="EU024483">
    <property type="protein sequence ID" value="ABS71913.1"/>
    <property type="molecule type" value="Genomic_DNA"/>
</dbReference>
<keyword evidence="2" id="KW-0496">Mitochondrion</keyword>
<feature type="transmembrane region" description="Helical" evidence="1">
    <location>
        <begin position="43"/>
        <end position="66"/>
    </location>
</feature>
<feature type="transmembrane region" description="Helical" evidence="1">
    <location>
        <begin position="109"/>
        <end position="129"/>
    </location>
</feature>
<sequence>MYINSMFSMLFLSSNHPVMMIILLMSFTLMTSFKSYLILNNAWFGYTITLIMIGGMMVLFIYMASILPNQKFKISIPTLITSLLIMLLIKHQHIQSWTQNLFNNPMIEFNCSIITIMLTSYLLLTMIIINQSTTHSEGPMRSI</sequence>
<name>A9LI82_9ARAC</name>
<reference evidence="2" key="1">
    <citation type="journal article" date="2007" name="BMC Genomics">
        <title>The complete mitochondrial genome of Pseudocellus pearsei (Chelicerata: Ricinulei) and a comparison of mitochondrial gene rearrangements in Arachnida.</title>
        <authorList>
            <person name="Fahrein K."/>
            <person name="Talarico G."/>
            <person name="Braband A."/>
            <person name="Podsiadlowski L."/>
        </authorList>
    </citation>
    <scope>NUCLEOTIDE SEQUENCE</scope>
</reference>
<keyword evidence="1" id="KW-0472">Membrane</keyword>
<protein>
    <submittedName>
        <fullName evidence="2">NADH dehydrogenase subunit 6</fullName>
    </submittedName>
</protein>
<feature type="transmembrane region" description="Helical" evidence="1">
    <location>
        <begin position="6"/>
        <end position="31"/>
    </location>
</feature>
<proteinExistence type="predicted"/>
<organism evidence="2">
    <name type="scientific">Pseudocellus pearsei</name>
    <dbReference type="NCBI Taxonomy" id="58148"/>
    <lineage>
        <taxon>Eukaryota</taxon>
        <taxon>Metazoa</taxon>
        <taxon>Ecdysozoa</taxon>
        <taxon>Arthropoda</taxon>
        <taxon>Chelicerata</taxon>
        <taxon>Arachnida</taxon>
        <taxon>Ricinulei</taxon>
        <taxon>Ricinoididae</taxon>
        <taxon>Pseudocellus</taxon>
    </lineage>
</organism>
<gene>
    <name evidence="2" type="primary">nad6</name>
</gene>
<keyword evidence="1" id="KW-0812">Transmembrane</keyword>
<evidence type="ECO:0000313" key="2">
    <source>
        <dbReference type="EMBL" id="ABS71913.1"/>
    </source>
</evidence>
<evidence type="ECO:0000256" key="1">
    <source>
        <dbReference type="SAM" id="Phobius"/>
    </source>
</evidence>